<organism evidence="2 3">
    <name type="scientific">Drosophila willistoni</name>
    <name type="common">Fruit fly</name>
    <dbReference type="NCBI Taxonomy" id="7260"/>
    <lineage>
        <taxon>Eukaryota</taxon>
        <taxon>Metazoa</taxon>
        <taxon>Ecdysozoa</taxon>
        <taxon>Arthropoda</taxon>
        <taxon>Hexapoda</taxon>
        <taxon>Insecta</taxon>
        <taxon>Pterygota</taxon>
        <taxon>Neoptera</taxon>
        <taxon>Endopterygota</taxon>
        <taxon>Diptera</taxon>
        <taxon>Brachycera</taxon>
        <taxon>Muscomorpha</taxon>
        <taxon>Ephydroidea</taxon>
        <taxon>Drosophilidae</taxon>
        <taxon>Drosophila</taxon>
        <taxon>Sophophora</taxon>
    </lineage>
</organism>
<dbReference type="AlphaFoldDB" id="B4MSR5"/>
<evidence type="ECO:0000313" key="2">
    <source>
        <dbReference type="EMBL" id="EDW75154.1"/>
    </source>
</evidence>
<dbReference type="FunCoup" id="B4MSR5">
    <property type="interactions" value="1002"/>
</dbReference>
<accession>B4MSR5</accession>
<dbReference type="OrthoDB" id="337660at2759"/>
<dbReference type="OMA" id="WERDNDN"/>
<dbReference type="SMART" id="SM00268">
    <property type="entry name" value="ACTIN"/>
    <property type="match status" value="1"/>
</dbReference>
<dbReference type="KEGG" id="dwi:6641445"/>
<dbReference type="Pfam" id="PF00022">
    <property type="entry name" value="Actin"/>
    <property type="match status" value="2"/>
</dbReference>
<sequence length="383" mass="43505">MPLYETVMQEKPPIVLDIGHAYTKLGFAAETCPRKIIPTKLVLTTTGQSKRLFDYERNEELHDQMVDFLQMIFFKHLLVSPKERKFVILENVFGQTVIRETLARVLFVHFDVSSVLFVPSHLMALSTLAAPTAVVVDIGYNETSIMPIFSGVQIMTAFKDQSYGGRAIHEEIKRQLLREGIIEGDDVALLTEIVLEDIKIRTCFVTTFERAQARLNTDGEQPTPPPSVDYAICDSNKVIQIPGLLRETVYELMFEETRERDSLPHLILRSILDCTMDVRRALVEGIFLIGGGSMVMGLVARLKQELQHLLQHDEIYKDRFHGALEFKFFPSICKQNYSLWLGGSLCGATDLIQMRSLAKEAYLKNEHVPDWSNLCDNNRHAGS</sequence>
<dbReference type="InterPro" id="IPR043129">
    <property type="entry name" value="ATPase_NBD"/>
</dbReference>
<keyword evidence="3" id="KW-1185">Reference proteome</keyword>
<gene>
    <name evidence="2" type="primary">Dwil\GK19852</name>
    <name evidence="2" type="ORF">Dwil_GK19852</name>
</gene>
<dbReference type="STRING" id="7260.B4MSR5"/>
<protein>
    <recommendedName>
        <fullName evidence="4">Actin-related protein 10</fullName>
    </recommendedName>
</protein>
<dbReference type="PhylomeDB" id="B4MSR5"/>
<dbReference type="HOGENOM" id="CLU_027965_2_1_1"/>
<dbReference type="InParanoid" id="B4MSR5"/>
<evidence type="ECO:0008006" key="4">
    <source>
        <dbReference type="Google" id="ProtNLM"/>
    </source>
</evidence>
<dbReference type="PANTHER" id="PTHR11937">
    <property type="entry name" value="ACTIN"/>
    <property type="match status" value="1"/>
</dbReference>
<dbReference type="SUPFAM" id="SSF53067">
    <property type="entry name" value="Actin-like ATPase domain"/>
    <property type="match status" value="2"/>
</dbReference>
<dbReference type="Gene3D" id="3.90.640.10">
    <property type="entry name" value="Actin, Chain A, domain 4"/>
    <property type="match status" value="1"/>
</dbReference>
<dbReference type="EMBL" id="CH963851">
    <property type="protein sequence ID" value="EDW75154.1"/>
    <property type="molecule type" value="Genomic_DNA"/>
</dbReference>
<dbReference type="Gene3D" id="3.30.420.40">
    <property type="match status" value="2"/>
</dbReference>
<dbReference type="CDD" id="cd10207">
    <property type="entry name" value="ASKHA_NBD_Arp10"/>
    <property type="match status" value="1"/>
</dbReference>
<evidence type="ECO:0000313" key="3">
    <source>
        <dbReference type="Proteomes" id="UP000007798"/>
    </source>
</evidence>
<evidence type="ECO:0000256" key="1">
    <source>
        <dbReference type="RuleBase" id="RU000487"/>
    </source>
</evidence>
<comment type="similarity">
    <text evidence="1">Belongs to the actin family.</text>
</comment>
<dbReference type="Proteomes" id="UP000007798">
    <property type="component" value="Unassembled WGS sequence"/>
</dbReference>
<dbReference type="SMR" id="B4MSR5"/>
<reference evidence="2 3" key="1">
    <citation type="journal article" date="2007" name="Nature">
        <title>Evolution of genes and genomes on the Drosophila phylogeny.</title>
        <authorList>
            <consortium name="Drosophila 12 Genomes Consortium"/>
            <person name="Clark A.G."/>
            <person name="Eisen M.B."/>
            <person name="Smith D.R."/>
            <person name="Bergman C.M."/>
            <person name="Oliver B."/>
            <person name="Markow T.A."/>
            <person name="Kaufman T.C."/>
            <person name="Kellis M."/>
            <person name="Gelbart W."/>
            <person name="Iyer V.N."/>
            <person name="Pollard D.A."/>
            <person name="Sackton T.B."/>
            <person name="Larracuente A.M."/>
            <person name="Singh N.D."/>
            <person name="Abad J.P."/>
            <person name="Abt D.N."/>
            <person name="Adryan B."/>
            <person name="Aguade M."/>
            <person name="Akashi H."/>
            <person name="Anderson W.W."/>
            <person name="Aquadro C.F."/>
            <person name="Ardell D.H."/>
            <person name="Arguello R."/>
            <person name="Artieri C.G."/>
            <person name="Barbash D.A."/>
            <person name="Barker D."/>
            <person name="Barsanti P."/>
            <person name="Batterham P."/>
            <person name="Batzoglou S."/>
            <person name="Begun D."/>
            <person name="Bhutkar A."/>
            <person name="Blanco E."/>
            <person name="Bosak S.A."/>
            <person name="Bradley R.K."/>
            <person name="Brand A.D."/>
            <person name="Brent M.R."/>
            <person name="Brooks A.N."/>
            <person name="Brown R.H."/>
            <person name="Butlin R.K."/>
            <person name="Caggese C."/>
            <person name="Calvi B.R."/>
            <person name="Bernardo de Carvalho A."/>
            <person name="Caspi A."/>
            <person name="Castrezana S."/>
            <person name="Celniker S.E."/>
            <person name="Chang J.L."/>
            <person name="Chapple C."/>
            <person name="Chatterji S."/>
            <person name="Chinwalla A."/>
            <person name="Civetta A."/>
            <person name="Clifton S.W."/>
            <person name="Comeron J.M."/>
            <person name="Costello J.C."/>
            <person name="Coyne J.A."/>
            <person name="Daub J."/>
            <person name="David R.G."/>
            <person name="Delcher A.L."/>
            <person name="Delehaunty K."/>
            <person name="Do C.B."/>
            <person name="Ebling H."/>
            <person name="Edwards K."/>
            <person name="Eickbush T."/>
            <person name="Evans J.D."/>
            <person name="Filipski A."/>
            <person name="Findeiss S."/>
            <person name="Freyhult E."/>
            <person name="Fulton L."/>
            <person name="Fulton R."/>
            <person name="Garcia A.C."/>
            <person name="Gardiner A."/>
            <person name="Garfield D.A."/>
            <person name="Garvin B.E."/>
            <person name="Gibson G."/>
            <person name="Gilbert D."/>
            <person name="Gnerre S."/>
            <person name="Godfrey J."/>
            <person name="Good R."/>
            <person name="Gotea V."/>
            <person name="Gravely B."/>
            <person name="Greenberg A.J."/>
            <person name="Griffiths-Jones S."/>
            <person name="Gross S."/>
            <person name="Guigo R."/>
            <person name="Gustafson E.A."/>
            <person name="Haerty W."/>
            <person name="Hahn M.W."/>
            <person name="Halligan D.L."/>
            <person name="Halpern A.L."/>
            <person name="Halter G.M."/>
            <person name="Han M.V."/>
            <person name="Heger A."/>
            <person name="Hillier L."/>
            <person name="Hinrichs A.S."/>
            <person name="Holmes I."/>
            <person name="Hoskins R.A."/>
            <person name="Hubisz M.J."/>
            <person name="Hultmark D."/>
            <person name="Huntley M.A."/>
            <person name="Jaffe D.B."/>
            <person name="Jagadeeshan S."/>
            <person name="Jeck W.R."/>
            <person name="Johnson J."/>
            <person name="Jones C.D."/>
            <person name="Jordan W.C."/>
            <person name="Karpen G.H."/>
            <person name="Kataoka E."/>
            <person name="Keightley P.D."/>
            <person name="Kheradpour P."/>
            <person name="Kirkness E.F."/>
            <person name="Koerich L.B."/>
            <person name="Kristiansen K."/>
            <person name="Kudrna D."/>
            <person name="Kulathinal R.J."/>
            <person name="Kumar S."/>
            <person name="Kwok R."/>
            <person name="Lander E."/>
            <person name="Langley C.H."/>
            <person name="Lapoint R."/>
            <person name="Lazzaro B.P."/>
            <person name="Lee S.J."/>
            <person name="Levesque L."/>
            <person name="Li R."/>
            <person name="Lin C.F."/>
            <person name="Lin M.F."/>
            <person name="Lindblad-Toh K."/>
            <person name="Llopart A."/>
            <person name="Long M."/>
            <person name="Low L."/>
            <person name="Lozovsky E."/>
            <person name="Lu J."/>
            <person name="Luo M."/>
            <person name="Machado C.A."/>
            <person name="Makalowski W."/>
            <person name="Marzo M."/>
            <person name="Matsuda M."/>
            <person name="Matzkin L."/>
            <person name="McAllister B."/>
            <person name="McBride C.S."/>
            <person name="McKernan B."/>
            <person name="McKernan K."/>
            <person name="Mendez-Lago M."/>
            <person name="Minx P."/>
            <person name="Mollenhauer M.U."/>
            <person name="Montooth K."/>
            <person name="Mount S.M."/>
            <person name="Mu X."/>
            <person name="Myers E."/>
            <person name="Negre B."/>
            <person name="Newfeld S."/>
            <person name="Nielsen R."/>
            <person name="Noor M.A."/>
            <person name="O'Grady P."/>
            <person name="Pachter L."/>
            <person name="Papaceit M."/>
            <person name="Parisi M.J."/>
            <person name="Parisi M."/>
            <person name="Parts L."/>
            <person name="Pedersen J.S."/>
            <person name="Pesole G."/>
            <person name="Phillippy A.M."/>
            <person name="Ponting C.P."/>
            <person name="Pop M."/>
            <person name="Porcelli D."/>
            <person name="Powell J.R."/>
            <person name="Prohaska S."/>
            <person name="Pruitt K."/>
            <person name="Puig M."/>
            <person name="Quesneville H."/>
            <person name="Ram K.R."/>
            <person name="Rand D."/>
            <person name="Rasmussen M.D."/>
            <person name="Reed L.K."/>
            <person name="Reenan R."/>
            <person name="Reily A."/>
            <person name="Remington K.A."/>
            <person name="Rieger T.T."/>
            <person name="Ritchie M.G."/>
            <person name="Robin C."/>
            <person name="Rogers Y.H."/>
            <person name="Rohde C."/>
            <person name="Rozas J."/>
            <person name="Rubenfield M.J."/>
            <person name="Ruiz A."/>
            <person name="Russo S."/>
            <person name="Salzberg S.L."/>
            <person name="Sanchez-Gracia A."/>
            <person name="Saranga D.J."/>
            <person name="Sato H."/>
            <person name="Schaeffer S.W."/>
            <person name="Schatz M.C."/>
            <person name="Schlenke T."/>
            <person name="Schwartz R."/>
            <person name="Segarra C."/>
            <person name="Singh R.S."/>
            <person name="Sirot L."/>
            <person name="Sirota M."/>
            <person name="Sisneros N.B."/>
            <person name="Smith C.D."/>
            <person name="Smith T.F."/>
            <person name="Spieth J."/>
            <person name="Stage D.E."/>
            <person name="Stark A."/>
            <person name="Stephan W."/>
            <person name="Strausberg R.L."/>
            <person name="Strempel S."/>
            <person name="Sturgill D."/>
            <person name="Sutton G."/>
            <person name="Sutton G.G."/>
            <person name="Tao W."/>
            <person name="Teichmann S."/>
            <person name="Tobari Y.N."/>
            <person name="Tomimura Y."/>
            <person name="Tsolas J.M."/>
            <person name="Valente V.L."/>
            <person name="Venter E."/>
            <person name="Venter J.C."/>
            <person name="Vicario S."/>
            <person name="Vieira F.G."/>
            <person name="Vilella A.J."/>
            <person name="Villasante A."/>
            <person name="Walenz B."/>
            <person name="Wang J."/>
            <person name="Wasserman M."/>
            <person name="Watts T."/>
            <person name="Wilson D."/>
            <person name="Wilson R.K."/>
            <person name="Wing R.A."/>
            <person name="Wolfner M.F."/>
            <person name="Wong A."/>
            <person name="Wong G.K."/>
            <person name="Wu C.I."/>
            <person name="Wu G."/>
            <person name="Yamamoto D."/>
            <person name="Yang H.P."/>
            <person name="Yang S.P."/>
            <person name="Yorke J.A."/>
            <person name="Yoshida K."/>
            <person name="Zdobnov E."/>
            <person name="Zhang P."/>
            <person name="Zhang Y."/>
            <person name="Zimin A.V."/>
            <person name="Baldwin J."/>
            <person name="Abdouelleil A."/>
            <person name="Abdulkadir J."/>
            <person name="Abebe A."/>
            <person name="Abera B."/>
            <person name="Abreu J."/>
            <person name="Acer S.C."/>
            <person name="Aftuck L."/>
            <person name="Alexander A."/>
            <person name="An P."/>
            <person name="Anderson E."/>
            <person name="Anderson S."/>
            <person name="Arachi H."/>
            <person name="Azer M."/>
            <person name="Bachantsang P."/>
            <person name="Barry A."/>
            <person name="Bayul T."/>
            <person name="Berlin A."/>
            <person name="Bessette D."/>
            <person name="Bloom T."/>
            <person name="Blye J."/>
            <person name="Boguslavskiy L."/>
            <person name="Bonnet C."/>
            <person name="Boukhgalter B."/>
            <person name="Bourzgui I."/>
            <person name="Brown A."/>
            <person name="Cahill P."/>
            <person name="Channer S."/>
            <person name="Cheshatsang Y."/>
            <person name="Chuda L."/>
            <person name="Citroen M."/>
            <person name="Collymore A."/>
            <person name="Cooke P."/>
            <person name="Costello M."/>
            <person name="D'Aco K."/>
            <person name="Daza R."/>
            <person name="De Haan G."/>
            <person name="DeGray S."/>
            <person name="DeMaso C."/>
            <person name="Dhargay N."/>
            <person name="Dooley K."/>
            <person name="Dooley E."/>
            <person name="Doricent M."/>
            <person name="Dorje P."/>
            <person name="Dorjee K."/>
            <person name="Dupes A."/>
            <person name="Elong R."/>
            <person name="Falk J."/>
            <person name="Farina A."/>
            <person name="Faro S."/>
            <person name="Ferguson D."/>
            <person name="Fisher S."/>
            <person name="Foley C.D."/>
            <person name="Franke A."/>
            <person name="Friedrich D."/>
            <person name="Gadbois L."/>
            <person name="Gearin G."/>
            <person name="Gearin C.R."/>
            <person name="Giannoukos G."/>
            <person name="Goode T."/>
            <person name="Graham J."/>
            <person name="Grandbois E."/>
            <person name="Grewal S."/>
            <person name="Gyaltsen K."/>
            <person name="Hafez N."/>
            <person name="Hagos B."/>
            <person name="Hall J."/>
            <person name="Henson C."/>
            <person name="Hollinger A."/>
            <person name="Honan T."/>
            <person name="Huard M.D."/>
            <person name="Hughes L."/>
            <person name="Hurhula B."/>
            <person name="Husby M.E."/>
            <person name="Kamat A."/>
            <person name="Kanga B."/>
            <person name="Kashin S."/>
            <person name="Khazanovich D."/>
            <person name="Kisner P."/>
            <person name="Lance K."/>
            <person name="Lara M."/>
            <person name="Lee W."/>
            <person name="Lennon N."/>
            <person name="Letendre F."/>
            <person name="LeVine R."/>
            <person name="Lipovsky A."/>
            <person name="Liu X."/>
            <person name="Liu J."/>
            <person name="Liu S."/>
            <person name="Lokyitsang T."/>
            <person name="Lokyitsang Y."/>
            <person name="Lubonja R."/>
            <person name="Lui A."/>
            <person name="MacDonald P."/>
            <person name="Magnisalis V."/>
            <person name="Maru K."/>
            <person name="Matthews C."/>
            <person name="McCusker W."/>
            <person name="McDonough S."/>
            <person name="Mehta T."/>
            <person name="Meldrim J."/>
            <person name="Meneus L."/>
            <person name="Mihai O."/>
            <person name="Mihalev A."/>
            <person name="Mihova T."/>
            <person name="Mittelman R."/>
            <person name="Mlenga V."/>
            <person name="Montmayeur A."/>
            <person name="Mulrain L."/>
            <person name="Navidi A."/>
            <person name="Naylor J."/>
            <person name="Negash T."/>
            <person name="Nguyen T."/>
            <person name="Nguyen N."/>
            <person name="Nicol R."/>
            <person name="Norbu C."/>
            <person name="Norbu N."/>
            <person name="Novod N."/>
            <person name="O'Neill B."/>
            <person name="Osman S."/>
            <person name="Markiewicz E."/>
            <person name="Oyono O.L."/>
            <person name="Patti C."/>
            <person name="Phunkhang P."/>
            <person name="Pierre F."/>
            <person name="Priest M."/>
            <person name="Raghuraman S."/>
            <person name="Rege F."/>
            <person name="Reyes R."/>
            <person name="Rise C."/>
            <person name="Rogov P."/>
            <person name="Ross K."/>
            <person name="Ryan E."/>
            <person name="Settipalli S."/>
            <person name="Shea T."/>
            <person name="Sherpa N."/>
            <person name="Shi L."/>
            <person name="Shih D."/>
            <person name="Sparrow T."/>
            <person name="Spaulding J."/>
            <person name="Stalker J."/>
            <person name="Stange-Thomann N."/>
            <person name="Stavropoulos S."/>
            <person name="Stone C."/>
            <person name="Strader C."/>
            <person name="Tesfaye S."/>
            <person name="Thomson T."/>
            <person name="Thoulutsang Y."/>
            <person name="Thoulutsang D."/>
            <person name="Topham K."/>
            <person name="Topping I."/>
            <person name="Tsamla T."/>
            <person name="Vassiliev H."/>
            <person name="Vo A."/>
            <person name="Wangchuk T."/>
            <person name="Wangdi T."/>
            <person name="Weiand M."/>
            <person name="Wilkinson J."/>
            <person name="Wilson A."/>
            <person name="Yadav S."/>
            <person name="Young G."/>
            <person name="Yu Q."/>
            <person name="Zembek L."/>
            <person name="Zhong D."/>
            <person name="Zimmer A."/>
            <person name="Zwirko Z."/>
            <person name="Jaffe D.B."/>
            <person name="Alvarez P."/>
            <person name="Brockman W."/>
            <person name="Butler J."/>
            <person name="Chin C."/>
            <person name="Gnerre S."/>
            <person name="Grabherr M."/>
            <person name="Kleber M."/>
            <person name="Mauceli E."/>
            <person name="MacCallum I."/>
        </authorList>
    </citation>
    <scope>NUCLEOTIDE SEQUENCE [LARGE SCALE GENOMIC DNA]</scope>
    <source>
        <strain evidence="3">Tucson 14030-0811.24</strain>
    </source>
</reference>
<name>B4MSR5_DROWI</name>
<proteinExistence type="inferred from homology"/>
<dbReference type="InterPro" id="IPR004000">
    <property type="entry name" value="Actin"/>
</dbReference>
<dbReference type="eggNOG" id="KOG0676">
    <property type="taxonomic scope" value="Eukaryota"/>
</dbReference>